<keyword evidence="1 4" id="KW-0479">Metal-binding</keyword>
<protein>
    <submittedName>
        <fullName evidence="7">Alcohol dehydrogenase, zinc-type, conserved site,Alcohol dehydrogenase, N-terminal,Alcohol</fullName>
    </submittedName>
</protein>
<dbReference type="Gene3D" id="1.10.405.20">
    <property type="match status" value="1"/>
</dbReference>
<dbReference type="PANTHER" id="PTHR43401">
    <property type="entry name" value="L-THREONINE 3-DEHYDROGENASE"/>
    <property type="match status" value="1"/>
</dbReference>
<dbReference type="Gene3D" id="3.50.50.60">
    <property type="entry name" value="FAD/NAD(P)-binding domain"/>
    <property type="match status" value="1"/>
</dbReference>
<comment type="similarity">
    <text evidence="4">Belongs to the zinc-containing alcohol dehydrogenase family.</text>
</comment>
<dbReference type="Gene3D" id="3.90.180.10">
    <property type="entry name" value="Medium-chain alcohol dehydrogenases, catalytic domain"/>
    <property type="match status" value="1"/>
</dbReference>
<evidence type="ECO:0000256" key="3">
    <source>
        <dbReference type="ARBA" id="ARBA00023002"/>
    </source>
</evidence>
<dbReference type="Gene3D" id="3.40.50.720">
    <property type="entry name" value="NAD(P)-binding Rossmann-like Domain"/>
    <property type="match status" value="1"/>
</dbReference>
<dbReference type="Pfam" id="PF08240">
    <property type="entry name" value="ADH_N"/>
    <property type="match status" value="1"/>
</dbReference>
<keyword evidence="8" id="KW-1185">Reference proteome</keyword>
<accession>A0A5E4M604</accession>
<comment type="cofactor">
    <cofactor evidence="4">
        <name>Zn(2+)</name>
        <dbReference type="ChEBI" id="CHEBI:29105"/>
    </cofactor>
</comment>
<reference evidence="7 8" key="1">
    <citation type="submission" date="2019-08" db="EMBL/GenBank/DDBJ databases">
        <authorList>
            <person name="Alioto T."/>
            <person name="Alioto T."/>
            <person name="Gomez Garrido J."/>
        </authorList>
    </citation>
    <scope>NUCLEOTIDE SEQUENCE [LARGE SCALE GENOMIC DNA]</scope>
</reference>
<dbReference type="InterPro" id="IPR013149">
    <property type="entry name" value="ADH-like_C"/>
</dbReference>
<dbReference type="PANTHER" id="PTHR43401:SF2">
    <property type="entry name" value="L-THREONINE 3-DEHYDROGENASE"/>
    <property type="match status" value="1"/>
</dbReference>
<feature type="domain" description="Alcohol dehydrogenase-like N-terminal" evidence="6">
    <location>
        <begin position="444"/>
        <end position="557"/>
    </location>
</feature>
<dbReference type="InterPro" id="IPR002328">
    <property type="entry name" value="ADH_Zn_CS"/>
</dbReference>
<dbReference type="GO" id="GO:0016491">
    <property type="term" value="F:oxidoreductase activity"/>
    <property type="evidence" value="ECO:0007669"/>
    <property type="project" value="UniProtKB-KW"/>
</dbReference>
<dbReference type="Pfam" id="PF13450">
    <property type="entry name" value="NAD_binding_8"/>
    <property type="match status" value="1"/>
</dbReference>
<evidence type="ECO:0000256" key="4">
    <source>
        <dbReference type="RuleBase" id="RU361277"/>
    </source>
</evidence>
<dbReference type="Proteomes" id="UP000325440">
    <property type="component" value="Unassembled WGS sequence"/>
</dbReference>
<evidence type="ECO:0000259" key="5">
    <source>
        <dbReference type="Pfam" id="PF00107"/>
    </source>
</evidence>
<dbReference type="Gene3D" id="3.30.70.1990">
    <property type="match status" value="1"/>
</dbReference>
<feature type="domain" description="Alcohol dehydrogenase-like C-terminal" evidence="5">
    <location>
        <begin position="596"/>
        <end position="719"/>
    </location>
</feature>
<dbReference type="EMBL" id="CABPRJ010000125">
    <property type="protein sequence ID" value="VVC27474.1"/>
    <property type="molecule type" value="Genomic_DNA"/>
</dbReference>
<dbReference type="InterPro" id="IPR013154">
    <property type="entry name" value="ADH-like_N"/>
</dbReference>
<dbReference type="OrthoDB" id="3941538at2759"/>
<sequence length="763" mass="85741">MQNNKKIAIIGSGVAGLAAAWNLHKKYDIVLYEKASVLGGHAYTTTFQYKDKVIPIDLGVQLLHQWTYPNLLEMLRQFNVSTCAVSWSLAFSFSSEENWSNNFLTTFWDKIKDECNRFYSSLLSISNSSIEFQMQPLCEYLKTEKYSETFIAKALLPLLSTVIFSPQEILNHPLFIIVEIFKNNMISFFNPCCWHRVVGGTKEYISRLAENFIGKVRFEKEVISLIRQTDKVTVQDAQRNMEEFDEVIIATHADTALSMLSDPSNEERELLSSFQYVDFNFILHKDEGVLSSNIPRTALTEYTSSEPNHEKVYYEGHTYNVKKALELNYLDYPLIISLNPKNSAMPKQEKIIESKNYKHPLKPQDISIKTKIKSIQGKKHTWFCGLDIAFDSHEAAFISGMVIAEALGASYPFSDKPMALKSYQDIKKFMGLWLNEKPIPTLAPNEVLIKVRITGLCGTDLHIYNWNSWAQGTIALGLTPGHEFVGEVVKCGSLVQNIKVGERVTAEGHIFCKNCILCSDKNHLHLCTSLKCIGITTSGAFAEYIAVSEDSVIKIPDNISDEIASILDPLGNSIHCATIADCKNKNIIIIGGGPAGLFLTAILKYQSANRIIVIEPNEYRRELAQKIGATIVSSSIEEILKNQKNLLESITIGYEMSGSQKAFENLIEIVRPGGIIGQLGILKDKVLIDVNTIVLKGLTIKGIYGRLIFDTWHKMFEILTNKLDVTAIITHIFPAQDFQKAFDLALTGQCGKVLIRWDHCQGK</sequence>
<name>A0A5E4M604_9HEMI</name>
<proteinExistence type="inferred from homology"/>
<evidence type="ECO:0000259" key="6">
    <source>
        <dbReference type="Pfam" id="PF08240"/>
    </source>
</evidence>
<dbReference type="SUPFAM" id="SSF51905">
    <property type="entry name" value="FAD/NAD(P)-binding domain"/>
    <property type="match status" value="1"/>
</dbReference>
<keyword evidence="2 4" id="KW-0862">Zinc</keyword>
<dbReference type="InterPro" id="IPR036291">
    <property type="entry name" value="NAD(P)-bd_dom_sf"/>
</dbReference>
<dbReference type="GO" id="GO:0008270">
    <property type="term" value="F:zinc ion binding"/>
    <property type="evidence" value="ECO:0007669"/>
    <property type="project" value="InterPro"/>
</dbReference>
<dbReference type="AlphaFoldDB" id="A0A5E4M604"/>
<dbReference type="Pfam" id="PF00107">
    <property type="entry name" value="ADH_zinc_N"/>
    <property type="match status" value="1"/>
</dbReference>
<organism evidence="7 8">
    <name type="scientific">Cinara cedri</name>
    <dbReference type="NCBI Taxonomy" id="506608"/>
    <lineage>
        <taxon>Eukaryota</taxon>
        <taxon>Metazoa</taxon>
        <taxon>Ecdysozoa</taxon>
        <taxon>Arthropoda</taxon>
        <taxon>Hexapoda</taxon>
        <taxon>Insecta</taxon>
        <taxon>Pterygota</taxon>
        <taxon>Neoptera</taxon>
        <taxon>Paraneoptera</taxon>
        <taxon>Hemiptera</taxon>
        <taxon>Sternorrhyncha</taxon>
        <taxon>Aphidomorpha</taxon>
        <taxon>Aphidoidea</taxon>
        <taxon>Aphididae</taxon>
        <taxon>Lachninae</taxon>
        <taxon>Cinara</taxon>
    </lineage>
</organism>
<dbReference type="InterPro" id="IPR036188">
    <property type="entry name" value="FAD/NAD-bd_sf"/>
</dbReference>
<dbReference type="InterPro" id="IPR011032">
    <property type="entry name" value="GroES-like_sf"/>
</dbReference>
<keyword evidence="3" id="KW-0560">Oxidoreductase</keyword>
<evidence type="ECO:0000256" key="2">
    <source>
        <dbReference type="ARBA" id="ARBA00022833"/>
    </source>
</evidence>
<dbReference type="PROSITE" id="PS00059">
    <property type="entry name" value="ADH_ZINC"/>
    <property type="match status" value="1"/>
</dbReference>
<dbReference type="SUPFAM" id="SSF50129">
    <property type="entry name" value="GroES-like"/>
    <property type="match status" value="1"/>
</dbReference>
<gene>
    <name evidence="7" type="ORF">CINCED_3A007127</name>
</gene>
<dbReference type="InterPro" id="IPR050129">
    <property type="entry name" value="Zn_alcohol_dh"/>
</dbReference>
<evidence type="ECO:0000313" key="8">
    <source>
        <dbReference type="Proteomes" id="UP000325440"/>
    </source>
</evidence>
<dbReference type="SUPFAM" id="SSF51735">
    <property type="entry name" value="NAD(P)-binding Rossmann-fold domains"/>
    <property type="match status" value="1"/>
</dbReference>
<evidence type="ECO:0000256" key="1">
    <source>
        <dbReference type="ARBA" id="ARBA00022723"/>
    </source>
</evidence>
<evidence type="ECO:0000313" key="7">
    <source>
        <dbReference type="EMBL" id="VVC27474.1"/>
    </source>
</evidence>